<keyword evidence="5" id="KW-1185">Reference proteome</keyword>
<name>A0AAD7UEQ1_9STRA</name>
<dbReference type="AlphaFoldDB" id="A0AAD7UEQ1"/>
<feature type="active site" description="Nucleophile" evidence="2">
    <location>
        <position position="44"/>
    </location>
</feature>
<dbReference type="Proteomes" id="UP001230188">
    <property type="component" value="Unassembled WGS sequence"/>
</dbReference>
<keyword evidence="2" id="KW-0378">Hydrolase</keyword>
<dbReference type="InterPro" id="IPR002641">
    <property type="entry name" value="PNPLA_dom"/>
</dbReference>
<dbReference type="GO" id="GO:0016042">
    <property type="term" value="P:lipid catabolic process"/>
    <property type="evidence" value="ECO:0007669"/>
    <property type="project" value="UniProtKB-UniRule"/>
</dbReference>
<proteinExistence type="predicted"/>
<dbReference type="Pfam" id="PF01734">
    <property type="entry name" value="Patatin"/>
    <property type="match status" value="1"/>
</dbReference>
<keyword evidence="1 2" id="KW-0443">Lipid metabolism</keyword>
<dbReference type="EMBL" id="JAQMWT010000351">
    <property type="protein sequence ID" value="KAJ8603423.1"/>
    <property type="molecule type" value="Genomic_DNA"/>
</dbReference>
<sequence length="347" mass="38231">MKPYLILSIDGGGVRGALSARLLQRITEAVPSLIRDANLIAGTSTGAIIALMLANGASPAEIVEDYKTLVPKVFGHPRYGRAWRAKYAVTPLREALVEHFGDKTTLGNLEKEVLITSTSVDGRASTKAVEQLPTHAGGFWRPAVFTNIQGSPDVDLTAVEAALRSSAAPTFFPVRDGYVDGGLWANNPSTVALAKVLLHYSNLRRSDVRILSIGTGQWRRTIRGSEDMGIAQWSPYLLDLLLDASALHTDLNAAYMLKENYCRLSPAFDIPIVLDDPTAVPELLDLADATDVDNAVAFLRRRRRRRTSSWPQQQQQGREDNNNDILDVLRFHHDVVDLAWIDAVREK</sequence>
<protein>
    <recommendedName>
        <fullName evidence="3">PNPLA domain-containing protein</fullName>
    </recommendedName>
</protein>
<keyword evidence="2" id="KW-0442">Lipid degradation</keyword>
<gene>
    <name evidence="4" type="ORF">CTAYLR_003973</name>
</gene>
<evidence type="ECO:0000313" key="5">
    <source>
        <dbReference type="Proteomes" id="UP001230188"/>
    </source>
</evidence>
<dbReference type="InterPro" id="IPR016035">
    <property type="entry name" value="Acyl_Trfase/lysoPLipase"/>
</dbReference>
<evidence type="ECO:0000256" key="1">
    <source>
        <dbReference type="ARBA" id="ARBA00023098"/>
    </source>
</evidence>
<dbReference type="InterPro" id="IPR047156">
    <property type="entry name" value="Teg/CotR/CapV-like"/>
</dbReference>
<dbReference type="SUPFAM" id="SSF52151">
    <property type="entry name" value="FabD/lysophospholipase-like"/>
    <property type="match status" value="1"/>
</dbReference>
<evidence type="ECO:0000259" key="3">
    <source>
        <dbReference type="PROSITE" id="PS51635"/>
    </source>
</evidence>
<reference evidence="4" key="1">
    <citation type="submission" date="2023-01" db="EMBL/GenBank/DDBJ databases">
        <title>Metagenome sequencing of chrysophaentin producing Chrysophaeum taylorii.</title>
        <authorList>
            <person name="Davison J."/>
            <person name="Bewley C."/>
        </authorList>
    </citation>
    <scope>NUCLEOTIDE SEQUENCE</scope>
    <source>
        <strain evidence="4">NIES-1699</strain>
    </source>
</reference>
<evidence type="ECO:0000313" key="4">
    <source>
        <dbReference type="EMBL" id="KAJ8603423.1"/>
    </source>
</evidence>
<accession>A0AAD7UEQ1</accession>
<dbReference type="Gene3D" id="3.40.1090.10">
    <property type="entry name" value="Cytosolic phospholipase A2 catalytic domain"/>
    <property type="match status" value="1"/>
</dbReference>
<feature type="short sequence motif" description="GXGXXG" evidence="2">
    <location>
        <begin position="11"/>
        <end position="16"/>
    </location>
</feature>
<dbReference type="PANTHER" id="PTHR24138:SF10">
    <property type="entry name" value="PHOSPHOLIPASE A2"/>
    <property type="match status" value="1"/>
</dbReference>
<feature type="short sequence motif" description="DGA/G" evidence="2">
    <location>
        <begin position="180"/>
        <end position="182"/>
    </location>
</feature>
<dbReference type="PROSITE" id="PS51635">
    <property type="entry name" value="PNPLA"/>
    <property type="match status" value="1"/>
</dbReference>
<feature type="short sequence motif" description="GXSXG" evidence="2">
    <location>
        <begin position="42"/>
        <end position="46"/>
    </location>
</feature>
<organism evidence="4 5">
    <name type="scientific">Chrysophaeum taylorii</name>
    <dbReference type="NCBI Taxonomy" id="2483200"/>
    <lineage>
        <taxon>Eukaryota</taxon>
        <taxon>Sar</taxon>
        <taxon>Stramenopiles</taxon>
        <taxon>Ochrophyta</taxon>
        <taxon>Pelagophyceae</taxon>
        <taxon>Pelagomonadales</taxon>
        <taxon>Pelagomonadaceae</taxon>
        <taxon>Chrysophaeum</taxon>
    </lineage>
</organism>
<dbReference type="PANTHER" id="PTHR24138">
    <property type="entry name" value="INTRACELLLAR PHOSPHOLIPASE A FAMILY"/>
    <property type="match status" value="1"/>
</dbReference>
<dbReference type="GO" id="GO:0016787">
    <property type="term" value="F:hydrolase activity"/>
    <property type="evidence" value="ECO:0007669"/>
    <property type="project" value="UniProtKB-UniRule"/>
</dbReference>
<feature type="active site" description="Proton acceptor" evidence="2">
    <location>
        <position position="180"/>
    </location>
</feature>
<evidence type="ECO:0000256" key="2">
    <source>
        <dbReference type="PROSITE-ProRule" id="PRU01161"/>
    </source>
</evidence>
<feature type="domain" description="PNPLA" evidence="3">
    <location>
        <begin position="7"/>
        <end position="193"/>
    </location>
</feature>
<comment type="caution">
    <text evidence="4">The sequence shown here is derived from an EMBL/GenBank/DDBJ whole genome shotgun (WGS) entry which is preliminary data.</text>
</comment>